<name>A0ABY5DT57_9ACTN</name>
<gene>
    <name evidence="2" type="ORF">NBH00_03130</name>
</gene>
<evidence type="ECO:0000313" key="2">
    <source>
        <dbReference type="EMBL" id="UTI65210.1"/>
    </source>
</evidence>
<sequence length="145" mass="15026">MMRGIGTKTTVALAGMAGAGLAASGGLSLAVAATADPPPRLTELKYGKIHQPGTAGRVDQFRLMVNDPNGQVVTITIDSKAGVLKAKRACGAGGRINGGTTTAYIPAVLPKGAQKVTVTLSSTHCNGRKPGRLQRRTFVRYLKVR</sequence>
<dbReference type="EMBL" id="CP098502">
    <property type="protein sequence ID" value="UTI65210.1"/>
    <property type="molecule type" value="Genomic_DNA"/>
</dbReference>
<dbReference type="RefSeq" id="WP_254571897.1">
    <property type="nucleotide sequence ID" value="NZ_CP098502.1"/>
</dbReference>
<dbReference type="Proteomes" id="UP001056035">
    <property type="component" value="Chromosome"/>
</dbReference>
<feature type="chain" id="PRO_5045739722" evidence="1">
    <location>
        <begin position="23"/>
        <end position="145"/>
    </location>
</feature>
<protein>
    <submittedName>
        <fullName evidence="2">Uncharacterized protein</fullName>
    </submittedName>
</protein>
<feature type="signal peptide" evidence="1">
    <location>
        <begin position="1"/>
        <end position="22"/>
    </location>
</feature>
<evidence type="ECO:0000256" key="1">
    <source>
        <dbReference type="SAM" id="SignalP"/>
    </source>
</evidence>
<reference evidence="2 3" key="1">
    <citation type="submission" date="2022-06" db="EMBL/GenBank/DDBJ databases">
        <title>Paraconexibacter antarcticus.</title>
        <authorList>
            <person name="Kim C.S."/>
        </authorList>
    </citation>
    <scope>NUCLEOTIDE SEQUENCE [LARGE SCALE GENOMIC DNA]</scope>
    <source>
        <strain evidence="2 3">02-257</strain>
    </source>
</reference>
<evidence type="ECO:0000313" key="3">
    <source>
        <dbReference type="Proteomes" id="UP001056035"/>
    </source>
</evidence>
<keyword evidence="1" id="KW-0732">Signal</keyword>
<organism evidence="2 3">
    <name type="scientific">Paraconexibacter antarcticus</name>
    <dbReference type="NCBI Taxonomy" id="2949664"/>
    <lineage>
        <taxon>Bacteria</taxon>
        <taxon>Bacillati</taxon>
        <taxon>Actinomycetota</taxon>
        <taxon>Thermoleophilia</taxon>
        <taxon>Solirubrobacterales</taxon>
        <taxon>Paraconexibacteraceae</taxon>
        <taxon>Paraconexibacter</taxon>
    </lineage>
</organism>
<accession>A0ABY5DT57</accession>
<proteinExistence type="predicted"/>
<keyword evidence="3" id="KW-1185">Reference proteome</keyword>